<comment type="similarity">
    <text evidence="2">Belongs to the TAF6 family.</text>
</comment>
<dbReference type="GO" id="GO:0005669">
    <property type="term" value="C:transcription factor TFIID complex"/>
    <property type="evidence" value="ECO:0007669"/>
    <property type="project" value="InterPro"/>
</dbReference>
<comment type="subcellular location">
    <subcellularLocation>
        <location evidence="1">Nucleus</location>
    </subcellularLocation>
</comment>
<gene>
    <name evidence="7" type="ORF">RchiOBHm_Chr5g0042161</name>
</gene>
<dbReference type="GO" id="GO:0003713">
    <property type="term" value="F:transcription coactivator activity"/>
    <property type="evidence" value="ECO:0007669"/>
    <property type="project" value="TreeGrafter"/>
</dbReference>
<feature type="domain" description="TAF6 C-terminal HEAT repeat" evidence="6">
    <location>
        <begin position="145"/>
        <end position="192"/>
    </location>
</feature>
<dbReference type="GO" id="GO:0046695">
    <property type="term" value="C:SLIK (SAGA-like) complex"/>
    <property type="evidence" value="ECO:0007669"/>
    <property type="project" value="InterPro"/>
</dbReference>
<dbReference type="AlphaFoldDB" id="A0A2P6QCY9"/>
<sequence length="198" mass="21993">MFNSANAYVPKMLLRRPSNACDTQTVLTTDDVDRALKLRNVEPIYGFGSGDPLGFKRAAGHRDLFCIDDKDVEFKDVIEAPLPKAPFDVSVTAHWLAIEGFQPAIPENAPVKVSCLNLALAVYSDVQKSEYKEDGLPVVVKLPIKHLLSRELQLYFEKIIGLNQKSSSTLFEEALVSLATDSGLHPLVPYFTCLLLMR</sequence>
<keyword evidence="4" id="KW-0804">Transcription</keyword>
<keyword evidence="5" id="KW-0539">Nucleus</keyword>
<dbReference type="STRING" id="74649.A0A2P6QCY9"/>
<reference evidence="7 8" key="1">
    <citation type="journal article" date="2018" name="Nat. Genet.">
        <title>The Rosa genome provides new insights in the design of modern roses.</title>
        <authorList>
            <person name="Bendahmane M."/>
        </authorList>
    </citation>
    <scope>NUCLEOTIDE SEQUENCE [LARGE SCALE GENOMIC DNA]</scope>
    <source>
        <strain evidence="8">cv. Old Blush</strain>
    </source>
</reference>
<name>A0A2P6QCY9_ROSCH</name>
<evidence type="ECO:0000256" key="5">
    <source>
        <dbReference type="ARBA" id="ARBA00023242"/>
    </source>
</evidence>
<organism evidence="7 8">
    <name type="scientific">Rosa chinensis</name>
    <name type="common">China rose</name>
    <dbReference type="NCBI Taxonomy" id="74649"/>
    <lineage>
        <taxon>Eukaryota</taxon>
        <taxon>Viridiplantae</taxon>
        <taxon>Streptophyta</taxon>
        <taxon>Embryophyta</taxon>
        <taxon>Tracheophyta</taxon>
        <taxon>Spermatophyta</taxon>
        <taxon>Magnoliopsida</taxon>
        <taxon>eudicotyledons</taxon>
        <taxon>Gunneridae</taxon>
        <taxon>Pentapetalae</taxon>
        <taxon>rosids</taxon>
        <taxon>fabids</taxon>
        <taxon>Rosales</taxon>
        <taxon>Rosaceae</taxon>
        <taxon>Rosoideae</taxon>
        <taxon>Rosoideae incertae sedis</taxon>
        <taxon>Rosa</taxon>
    </lineage>
</organism>
<evidence type="ECO:0000313" key="7">
    <source>
        <dbReference type="EMBL" id="PRQ32057.1"/>
    </source>
</evidence>
<dbReference type="Pfam" id="PF07571">
    <property type="entry name" value="TAF6_C"/>
    <property type="match status" value="1"/>
</dbReference>
<dbReference type="PANTHER" id="PTHR10221:SF9">
    <property type="entry name" value="TRANSCRIPTION INITIATION FACTOR TFIID SUBUNIT 6"/>
    <property type="match status" value="1"/>
</dbReference>
<proteinExistence type="inferred from homology"/>
<dbReference type="GO" id="GO:0051123">
    <property type="term" value="P:RNA polymerase II preinitiation complex assembly"/>
    <property type="evidence" value="ECO:0007669"/>
    <property type="project" value="TreeGrafter"/>
</dbReference>
<dbReference type="Gene3D" id="1.25.40.770">
    <property type="entry name" value="TAF6, C-terminal HEAT repeat domain"/>
    <property type="match status" value="1"/>
</dbReference>
<dbReference type="InterPro" id="IPR046344">
    <property type="entry name" value="TAF6_C_sf"/>
</dbReference>
<dbReference type="Gramene" id="PRQ32057">
    <property type="protein sequence ID" value="PRQ32057"/>
    <property type="gene ID" value="RchiOBHm_Chr5g0042161"/>
</dbReference>
<keyword evidence="8" id="KW-1185">Reference proteome</keyword>
<protein>
    <recommendedName>
        <fullName evidence="6">TAF6 C-terminal HEAT repeat domain-containing protein</fullName>
    </recommendedName>
</protein>
<dbReference type="GO" id="GO:0016251">
    <property type="term" value="F:RNA polymerase II general transcription initiation factor activity"/>
    <property type="evidence" value="ECO:0007669"/>
    <property type="project" value="InterPro"/>
</dbReference>
<comment type="caution">
    <text evidence="7">The sequence shown here is derived from an EMBL/GenBank/DDBJ whole genome shotgun (WGS) entry which is preliminary data.</text>
</comment>
<dbReference type="InterPro" id="IPR011442">
    <property type="entry name" value="TAF6_C"/>
</dbReference>
<dbReference type="PANTHER" id="PTHR10221">
    <property type="entry name" value="TRANSCRIPTION INITIATION FACTOR TFIID SUBUNIT 6"/>
    <property type="match status" value="1"/>
</dbReference>
<evidence type="ECO:0000256" key="4">
    <source>
        <dbReference type="ARBA" id="ARBA00023163"/>
    </source>
</evidence>
<dbReference type="InterPro" id="IPR037796">
    <property type="entry name" value="TAF6"/>
</dbReference>
<evidence type="ECO:0000313" key="8">
    <source>
        <dbReference type="Proteomes" id="UP000238479"/>
    </source>
</evidence>
<evidence type="ECO:0000256" key="1">
    <source>
        <dbReference type="ARBA" id="ARBA00004123"/>
    </source>
</evidence>
<dbReference type="Proteomes" id="UP000238479">
    <property type="component" value="Chromosome 5"/>
</dbReference>
<dbReference type="GO" id="GO:0000124">
    <property type="term" value="C:SAGA complex"/>
    <property type="evidence" value="ECO:0007669"/>
    <property type="project" value="InterPro"/>
</dbReference>
<evidence type="ECO:0000256" key="3">
    <source>
        <dbReference type="ARBA" id="ARBA00023015"/>
    </source>
</evidence>
<dbReference type="EMBL" id="PDCK01000043">
    <property type="protein sequence ID" value="PRQ32057.1"/>
    <property type="molecule type" value="Genomic_DNA"/>
</dbReference>
<evidence type="ECO:0000259" key="6">
    <source>
        <dbReference type="Pfam" id="PF07571"/>
    </source>
</evidence>
<keyword evidence="3" id="KW-0805">Transcription regulation</keyword>
<evidence type="ECO:0000256" key="2">
    <source>
        <dbReference type="ARBA" id="ARBA00007688"/>
    </source>
</evidence>
<accession>A0A2P6QCY9</accession>